<sequence length="83" mass="9464">MKQFGRYAAVGFEFFALIAAGFLGGRFLDARLGTGYLVWIGLTVGTFASFRTLFRMAQLEQRALEKEDRENEESSERDRHDHG</sequence>
<feature type="transmembrane region" description="Helical" evidence="2">
    <location>
        <begin position="36"/>
        <end position="54"/>
    </location>
</feature>
<name>A0ABZ2K8E8_9BACT</name>
<evidence type="ECO:0000313" key="3">
    <source>
        <dbReference type="EMBL" id="WXA94966.1"/>
    </source>
</evidence>
<dbReference type="RefSeq" id="WP_394845573.1">
    <property type="nucleotide sequence ID" value="NZ_CP089982.1"/>
</dbReference>
<dbReference type="EMBL" id="CP089982">
    <property type="protein sequence ID" value="WXA94966.1"/>
    <property type="molecule type" value="Genomic_DNA"/>
</dbReference>
<protein>
    <submittedName>
        <fullName evidence="3">AtpZ/AtpI family protein</fullName>
    </submittedName>
</protein>
<dbReference type="InterPro" id="IPR032820">
    <property type="entry name" value="ATPase_put"/>
</dbReference>
<keyword evidence="2" id="KW-1133">Transmembrane helix</keyword>
<evidence type="ECO:0000256" key="1">
    <source>
        <dbReference type="SAM" id="MobiDB-lite"/>
    </source>
</evidence>
<keyword evidence="2" id="KW-0472">Membrane</keyword>
<feature type="transmembrane region" description="Helical" evidence="2">
    <location>
        <begin position="7"/>
        <end position="24"/>
    </location>
</feature>
<dbReference type="Pfam" id="PF09527">
    <property type="entry name" value="ATPase_gene1"/>
    <property type="match status" value="1"/>
</dbReference>
<accession>A0ABZ2K8E8</accession>
<keyword evidence="4" id="KW-1185">Reference proteome</keyword>
<organism evidence="3 4">
    <name type="scientific">Pendulispora brunnea</name>
    <dbReference type="NCBI Taxonomy" id="2905690"/>
    <lineage>
        <taxon>Bacteria</taxon>
        <taxon>Pseudomonadati</taxon>
        <taxon>Myxococcota</taxon>
        <taxon>Myxococcia</taxon>
        <taxon>Myxococcales</taxon>
        <taxon>Sorangiineae</taxon>
        <taxon>Pendulisporaceae</taxon>
        <taxon>Pendulispora</taxon>
    </lineage>
</organism>
<dbReference type="Proteomes" id="UP001379533">
    <property type="component" value="Chromosome"/>
</dbReference>
<feature type="region of interest" description="Disordered" evidence="1">
    <location>
        <begin position="63"/>
        <end position="83"/>
    </location>
</feature>
<evidence type="ECO:0000256" key="2">
    <source>
        <dbReference type="SAM" id="Phobius"/>
    </source>
</evidence>
<gene>
    <name evidence="3" type="ORF">LZC95_52155</name>
</gene>
<proteinExistence type="predicted"/>
<evidence type="ECO:0000313" key="4">
    <source>
        <dbReference type="Proteomes" id="UP001379533"/>
    </source>
</evidence>
<reference evidence="3 4" key="1">
    <citation type="submission" date="2021-12" db="EMBL/GenBank/DDBJ databases">
        <title>Discovery of the Pendulisporaceae a myxobacterial family with distinct sporulation behavior and unique specialized metabolism.</title>
        <authorList>
            <person name="Garcia R."/>
            <person name="Popoff A."/>
            <person name="Bader C.D."/>
            <person name="Loehr J."/>
            <person name="Walesch S."/>
            <person name="Walt C."/>
            <person name="Boldt J."/>
            <person name="Bunk B."/>
            <person name="Haeckl F.J.F.P.J."/>
            <person name="Gunesch A.P."/>
            <person name="Birkelbach J."/>
            <person name="Nuebel U."/>
            <person name="Pietschmann T."/>
            <person name="Bach T."/>
            <person name="Mueller R."/>
        </authorList>
    </citation>
    <scope>NUCLEOTIDE SEQUENCE [LARGE SCALE GENOMIC DNA]</scope>
    <source>
        <strain evidence="3 4">MSr12523</strain>
    </source>
</reference>
<keyword evidence="2" id="KW-0812">Transmembrane</keyword>